<reference evidence="1 2" key="1">
    <citation type="journal article" date="2012" name="J. Bacteriol.">
        <title>Complete genome sequence of Rickettsia slovaca, the agent of tick-borne lymphadenitis.</title>
        <authorList>
            <person name="Fournier P.E."/>
            <person name="El Karkouri K."/>
            <person name="Robert C."/>
            <person name="Medigue C."/>
            <person name="Raoult D."/>
        </authorList>
    </citation>
    <scope>NUCLEOTIDE SEQUENCE [LARGE SCALE GENOMIC DNA]</scope>
    <source>
        <strain evidence="1 2">13-B</strain>
    </source>
</reference>
<name>A0ABM5MQ37_RICS1</name>
<evidence type="ECO:0000313" key="1">
    <source>
        <dbReference type="EMBL" id="AEV92753.1"/>
    </source>
</evidence>
<dbReference type="GO" id="GO:0032259">
    <property type="term" value="P:methylation"/>
    <property type="evidence" value="ECO:0007669"/>
    <property type="project" value="UniProtKB-KW"/>
</dbReference>
<dbReference type="GO" id="GO:0008168">
    <property type="term" value="F:methyltransferase activity"/>
    <property type="evidence" value="ECO:0007669"/>
    <property type="project" value="UniProtKB-KW"/>
</dbReference>
<dbReference type="Proteomes" id="UP000005443">
    <property type="component" value="Chromosome"/>
</dbReference>
<organism evidence="1 2">
    <name type="scientific">Rickettsia slovaca (strain 13-B)</name>
    <dbReference type="NCBI Taxonomy" id="941638"/>
    <lineage>
        <taxon>Bacteria</taxon>
        <taxon>Pseudomonadati</taxon>
        <taxon>Pseudomonadota</taxon>
        <taxon>Alphaproteobacteria</taxon>
        <taxon>Rickettsiales</taxon>
        <taxon>Rickettsiaceae</taxon>
        <taxon>Rickettsieae</taxon>
        <taxon>Rickettsia</taxon>
        <taxon>spotted fever group</taxon>
    </lineage>
</organism>
<evidence type="ECO:0000313" key="2">
    <source>
        <dbReference type="Proteomes" id="UP000005443"/>
    </source>
</evidence>
<gene>
    <name evidence="1" type="ordered locus">Rsl_1487</name>
</gene>
<dbReference type="EMBL" id="CP002428">
    <property type="protein sequence ID" value="AEV92753.1"/>
    <property type="molecule type" value="Genomic_DNA"/>
</dbReference>
<keyword evidence="1" id="KW-0808">Transferase</keyword>
<protein>
    <submittedName>
        <fullName evidence="1">Methyltransferase</fullName>
    </submittedName>
</protein>
<accession>A0ABM5MQ37</accession>
<proteinExistence type="predicted"/>
<keyword evidence="1" id="KW-0489">Methyltransferase</keyword>
<keyword evidence="2" id="KW-1185">Reference proteome</keyword>
<sequence length="44" mass="5169">MSFKSLIIAVLRSKKDIFGNYIKLKFILLYFLDIAKLKMDIVMS</sequence>